<dbReference type="Proteomes" id="UP001153954">
    <property type="component" value="Unassembled WGS sequence"/>
</dbReference>
<evidence type="ECO:0000313" key="2">
    <source>
        <dbReference type="Proteomes" id="UP001153954"/>
    </source>
</evidence>
<comment type="caution">
    <text evidence="1">The sequence shown here is derived from an EMBL/GenBank/DDBJ whole genome shotgun (WGS) entry which is preliminary data.</text>
</comment>
<dbReference type="AlphaFoldDB" id="A0AAU9V5E9"/>
<proteinExistence type="predicted"/>
<reference evidence="1" key="1">
    <citation type="submission" date="2022-03" db="EMBL/GenBank/DDBJ databases">
        <authorList>
            <person name="Tunstrom K."/>
        </authorList>
    </citation>
    <scope>NUCLEOTIDE SEQUENCE</scope>
</reference>
<keyword evidence="2" id="KW-1185">Reference proteome</keyword>
<evidence type="ECO:0000313" key="1">
    <source>
        <dbReference type="EMBL" id="CAH2105442.1"/>
    </source>
</evidence>
<gene>
    <name evidence="1" type="ORF">EEDITHA_LOCUS19697</name>
</gene>
<organism evidence="1 2">
    <name type="scientific">Euphydryas editha</name>
    <name type="common">Edith's checkerspot</name>
    <dbReference type="NCBI Taxonomy" id="104508"/>
    <lineage>
        <taxon>Eukaryota</taxon>
        <taxon>Metazoa</taxon>
        <taxon>Ecdysozoa</taxon>
        <taxon>Arthropoda</taxon>
        <taxon>Hexapoda</taxon>
        <taxon>Insecta</taxon>
        <taxon>Pterygota</taxon>
        <taxon>Neoptera</taxon>
        <taxon>Endopterygota</taxon>
        <taxon>Lepidoptera</taxon>
        <taxon>Glossata</taxon>
        <taxon>Ditrysia</taxon>
        <taxon>Papilionoidea</taxon>
        <taxon>Nymphalidae</taxon>
        <taxon>Nymphalinae</taxon>
        <taxon>Euphydryas</taxon>
    </lineage>
</organism>
<name>A0AAU9V5E9_EUPED</name>
<protein>
    <submittedName>
        <fullName evidence="1">Uncharacterized protein</fullName>
    </submittedName>
</protein>
<dbReference type="EMBL" id="CAKOGL010000028">
    <property type="protein sequence ID" value="CAH2105442.1"/>
    <property type="molecule type" value="Genomic_DNA"/>
</dbReference>
<accession>A0AAU9V5E9</accession>
<sequence length="74" mass="8509">MVYYDTPRLHMGGVDIVFSNDIKLLGVVIDRKLTFHTHVTNVRKRAIFTTSWRKRLGSAGVYPPASFTEQWLSL</sequence>